<reference evidence="2 3" key="1">
    <citation type="journal article" date="2021" name="Int. J. Syst. Evol. Microbiol.">
        <title>Lentilactobacillus fungorum sp. nov., isolated from spent mushroom substrates.</title>
        <authorList>
            <person name="Tohno M."/>
            <person name="Tanizawa Y."/>
            <person name="Kojima Y."/>
            <person name="Sakamoto M."/>
            <person name="Ohkuma M."/>
            <person name="Kobayashi H."/>
        </authorList>
    </citation>
    <scope>NUCLEOTIDE SEQUENCE [LARGE SCALE GENOMIC DNA]</scope>
    <source>
        <strain evidence="2 3">YK48G</strain>
    </source>
</reference>
<evidence type="ECO:0000313" key="3">
    <source>
        <dbReference type="Proteomes" id="UP000604765"/>
    </source>
</evidence>
<proteinExistence type="predicted"/>
<protein>
    <recommendedName>
        <fullName evidence="1">HTH merR-type domain-containing protein</fullName>
    </recommendedName>
</protein>
<accession>A0ABQ3W0D0</accession>
<evidence type="ECO:0000313" key="2">
    <source>
        <dbReference type="EMBL" id="GHP14628.1"/>
    </source>
</evidence>
<comment type="caution">
    <text evidence="2">The sequence shown here is derived from an EMBL/GenBank/DDBJ whole genome shotgun (WGS) entry which is preliminary data.</text>
</comment>
<evidence type="ECO:0000259" key="1">
    <source>
        <dbReference type="Pfam" id="PF13411"/>
    </source>
</evidence>
<dbReference type="RefSeq" id="WP_203630607.1">
    <property type="nucleotide sequence ID" value="NZ_BNJR01000016.1"/>
</dbReference>
<gene>
    <name evidence="2" type="ORF">YK48G_20530</name>
</gene>
<dbReference type="Pfam" id="PF13411">
    <property type="entry name" value="MerR_1"/>
    <property type="match status" value="1"/>
</dbReference>
<feature type="domain" description="HTH merR-type" evidence="1">
    <location>
        <begin position="3"/>
        <end position="69"/>
    </location>
</feature>
<organism evidence="2 3">
    <name type="scientific">Lentilactobacillus fungorum</name>
    <dbReference type="NCBI Taxonomy" id="2201250"/>
    <lineage>
        <taxon>Bacteria</taxon>
        <taxon>Bacillati</taxon>
        <taxon>Bacillota</taxon>
        <taxon>Bacilli</taxon>
        <taxon>Lactobacillales</taxon>
        <taxon>Lactobacillaceae</taxon>
        <taxon>Lentilactobacillus</taxon>
    </lineage>
</organism>
<keyword evidence="3" id="KW-1185">Reference proteome</keyword>
<dbReference type="EMBL" id="BNJR01000016">
    <property type="protein sequence ID" value="GHP14628.1"/>
    <property type="molecule type" value="Genomic_DNA"/>
</dbReference>
<dbReference type="Proteomes" id="UP000604765">
    <property type="component" value="Unassembled WGS sequence"/>
</dbReference>
<dbReference type="InterPro" id="IPR000551">
    <property type="entry name" value="MerR-type_HTH_dom"/>
</dbReference>
<sequence length="73" mass="8395">MKFTLNESAQKINCQPGVIADYINHGLIPTKSQFEPEPMLDDTDMYWLDLVHCFIQNGSSIEEVKQLIKHCNI</sequence>
<name>A0ABQ3W0D0_9LACO</name>